<keyword evidence="3 6" id="KW-0812">Transmembrane</keyword>
<proteinExistence type="inferred from homology"/>
<dbReference type="Proteomes" id="UP000004367">
    <property type="component" value="Unassembled WGS sequence"/>
</dbReference>
<feature type="compositionally biased region" description="Polar residues" evidence="7">
    <location>
        <begin position="133"/>
        <end position="143"/>
    </location>
</feature>
<dbReference type="OrthoDB" id="3266379at2"/>
<evidence type="ECO:0000313" key="9">
    <source>
        <dbReference type="Proteomes" id="UP000004367"/>
    </source>
</evidence>
<evidence type="ECO:0000256" key="5">
    <source>
        <dbReference type="ARBA" id="ARBA00023136"/>
    </source>
</evidence>
<dbReference type="InterPro" id="IPR002994">
    <property type="entry name" value="Surf1/Shy1"/>
</dbReference>
<feature type="compositionally biased region" description="Polar residues" evidence="7">
    <location>
        <begin position="282"/>
        <end position="298"/>
    </location>
</feature>
<reference evidence="8 9" key="1">
    <citation type="submission" date="2012-02" db="EMBL/GenBank/DDBJ databases">
        <title>Whole genome shotgun sequence of Mobilicoccus pelagius NBRC 104925.</title>
        <authorList>
            <person name="Yoshida Y."/>
            <person name="Hosoyama A."/>
            <person name="Tsuchikane K."/>
            <person name="Katsumata H."/>
            <person name="Yamazaki S."/>
            <person name="Fujita N."/>
        </authorList>
    </citation>
    <scope>NUCLEOTIDE SEQUENCE [LARGE SCALE GENOMIC DNA]</scope>
    <source>
        <strain evidence="8 9">NBRC 104925</strain>
    </source>
</reference>
<dbReference type="PANTHER" id="PTHR23427:SF2">
    <property type="entry name" value="SURFEIT LOCUS PROTEIN 1"/>
    <property type="match status" value="1"/>
</dbReference>
<dbReference type="InterPro" id="IPR045214">
    <property type="entry name" value="Surf1/Surf4"/>
</dbReference>
<dbReference type="eggNOG" id="COG3346">
    <property type="taxonomic scope" value="Bacteria"/>
</dbReference>
<feature type="transmembrane region" description="Helical" evidence="6">
    <location>
        <begin position="12"/>
        <end position="32"/>
    </location>
</feature>
<keyword evidence="5 6" id="KW-0472">Membrane</keyword>
<feature type="compositionally biased region" description="Low complexity" evidence="7">
    <location>
        <begin position="251"/>
        <end position="262"/>
    </location>
</feature>
<dbReference type="RefSeq" id="WP_009760543.1">
    <property type="nucleotide sequence ID" value="NZ_BAFE01000076.1"/>
</dbReference>
<evidence type="ECO:0000313" key="8">
    <source>
        <dbReference type="EMBL" id="GAB49273.1"/>
    </source>
</evidence>
<sequence length="298" mass="31233">MIRTALRPKWLALLGLVLVVVVGFGWLGLWQLDVAQHAKQQEVLDQIERTPEAPVDEVLPPQTSITGHHVGRSVRATGRYDAAHQVLVVDRRLGDRLGAWVLTPLVVDSTGARLAVVRGFVDAGVPAPPAPSGTVTVHGSLQPQEGPPEKFVPQEPGRVQTVDLASGVNRWGGDIYNAFVFASSEEPPATGASAKVAPVPPPAVRSEGVNWRNAAYAVQWWIFAGFVVYIWWRAVRDEHEIRLAAGGGTPGPSAADSSASTDGAGGHVGSTVAGATGVDHPANSSDTTPSTPAGGSSR</sequence>
<dbReference type="Pfam" id="PF02104">
    <property type="entry name" value="SURF1"/>
    <property type="match status" value="1"/>
</dbReference>
<evidence type="ECO:0000256" key="6">
    <source>
        <dbReference type="RuleBase" id="RU363076"/>
    </source>
</evidence>
<feature type="region of interest" description="Disordered" evidence="7">
    <location>
        <begin position="247"/>
        <end position="298"/>
    </location>
</feature>
<evidence type="ECO:0000256" key="1">
    <source>
        <dbReference type="ARBA" id="ARBA00004370"/>
    </source>
</evidence>
<comment type="caution">
    <text evidence="8">The sequence shown here is derived from an EMBL/GenBank/DDBJ whole genome shotgun (WGS) entry which is preliminary data.</text>
</comment>
<evidence type="ECO:0000256" key="4">
    <source>
        <dbReference type="ARBA" id="ARBA00022989"/>
    </source>
</evidence>
<dbReference type="AlphaFoldDB" id="H5UU65"/>
<comment type="subcellular location">
    <subcellularLocation>
        <location evidence="6">Cell membrane</location>
        <topology evidence="6">Multi-pass membrane protein</topology>
    </subcellularLocation>
    <subcellularLocation>
        <location evidence="1">Membrane</location>
    </subcellularLocation>
</comment>
<evidence type="ECO:0000256" key="2">
    <source>
        <dbReference type="ARBA" id="ARBA00007165"/>
    </source>
</evidence>
<accession>H5UU65</accession>
<dbReference type="PROSITE" id="PS50895">
    <property type="entry name" value="SURF1"/>
    <property type="match status" value="1"/>
</dbReference>
<dbReference type="EMBL" id="BAFE01000076">
    <property type="protein sequence ID" value="GAB49273.1"/>
    <property type="molecule type" value="Genomic_DNA"/>
</dbReference>
<protein>
    <recommendedName>
        <fullName evidence="6">SURF1-like protein</fullName>
    </recommendedName>
</protein>
<name>H5UU65_9MICO</name>
<evidence type="ECO:0000256" key="3">
    <source>
        <dbReference type="ARBA" id="ARBA00022692"/>
    </source>
</evidence>
<organism evidence="8 9">
    <name type="scientific">Mobilicoccus pelagius NBRC 104925</name>
    <dbReference type="NCBI Taxonomy" id="1089455"/>
    <lineage>
        <taxon>Bacteria</taxon>
        <taxon>Bacillati</taxon>
        <taxon>Actinomycetota</taxon>
        <taxon>Actinomycetes</taxon>
        <taxon>Micrococcales</taxon>
        <taxon>Dermatophilaceae</taxon>
        <taxon>Mobilicoccus</taxon>
    </lineage>
</organism>
<feature type="transmembrane region" description="Helical" evidence="6">
    <location>
        <begin position="214"/>
        <end position="232"/>
    </location>
</feature>
<dbReference type="GO" id="GO:0005886">
    <property type="term" value="C:plasma membrane"/>
    <property type="evidence" value="ECO:0007669"/>
    <property type="project" value="UniProtKB-SubCell"/>
</dbReference>
<feature type="region of interest" description="Disordered" evidence="7">
    <location>
        <begin position="131"/>
        <end position="150"/>
    </location>
</feature>
<gene>
    <name evidence="8" type="ORF">MOPEL_099_00730</name>
</gene>
<comment type="similarity">
    <text evidence="2 6">Belongs to the SURF1 family.</text>
</comment>
<keyword evidence="4 6" id="KW-1133">Transmembrane helix</keyword>
<keyword evidence="6" id="KW-1003">Cell membrane</keyword>
<dbReference type="STRING" id="1089455.MOPEL_099_00730"/>
<evidence type="ECO:0000256" key="7">
    <source>
        <dbReference type="SAM" id="MobiDB-lite"/>
    </source>
</evidence>
<dbReference type="CDD" id="cd06662">
    <property type="entry name" value="SURF1"/>
    <property type="match status" value="1"/>
</dbReference>
<dbReference type="PANTHER" id="PTHR23427">
    <property type="entry name" value="SURFEIT LOCUS PROTEIN"/>
    <property type="match status" value="1"/>
</dbReference>
<keyword evidence="9" id="KW-1185">Reference proteome</keyword>